<dbReference type="Gene3D" id="1.10.10.460">
    <property type="entry name" value="Ribonuclease hii. Domain 2"/>
    <property type="match status" value="1"/>
</dbReference>
<reference evidence="17 18" key="2">
    <citation type="journal article" date="2011" name="Stand. Genomic Sci.">
        <title>Complete genome sequence of Ferroglobus placidus AEDII12DO.</title>
        <authorList>
            <person name="Anderson I."/>
            <person name="Risso C."/>
            <person name="Holmes D."/>
            <person name="Lucas S."/>
            <person name="Copeland A."/>
            <person name="Lapidus A."/>
            <person name="Cheng J.F."/>
            <person name="Bruce D."/>
            <person name="Goodwin L."/>
            <person name="Pitluck S."/>
            <person name="Saunders E."/>
            <person name="Brettin T."/>
            <person name="Detter J.C."/>
            <person name="Han C."/>
            <person name="Tapia R."/>
            <person name="Larimer F."/>
            <person name="Land M."/>
            <person name="Hauser L."/>
            <person name="Woyke T."/>
            <person name="Lovley D."/>
            <person name="Kyrpides N."/>
            <person name="Ivanova N."/>
        </authorList>
    </citation>
    <scope>NUCLEOTIDE SEQUENCE [LARGE SCALE GENOMIC DNA]</scope>
    <source>
        <strain evidence="18">DSM 10642 / AEDII12DO</strain>
    </source>
</reference>
<evidence type="ECO:0000256" key="6">
    <source>
        <dbReference type="ARBA" id="ARBA00012180"/>
    </source>
</evidence>
<dbReference type="STRING" id="589924.Ferp_1631"/>
<evidence type="ECO:0000256" key="12">
    <source>
        <dbReference type="ARBA" id="ARBA00022801"/>
    </source>
</evidence>
<feature type="domain" description="RNase H type-2" evidence="16">
    <location>
        <begin position="1"/>
        <end position="205"/>
    </location>
</feature>
<evidence type="ECO:0000256" key="13">
    <source>
        <dbReference type="HAMAP-Rule" id="MF_00052"/>
    </source>
</evidence>
<dbReference type="EMBL" id="CP001899">
    <property type="protein sequence ID" value="ADC65779.1"/>
    <property type="molecule type" value="Genomic_DNA"/>
</dbReference>
<evidence type="ECO:0000256" key="4">
    <source>
        <dbReference type="ARBA" id="ARBA00004496"/>
    </source>
</evidence>
<evidence type="ECO:0000256" key="11">
    <source>
        <dbReference type="ARBA" id="ARBA00022759"/>
    </source>
</evidence>
<evidence type="ECO:0000256" key="1">
    <source>
        <dbReference type="ARBA" id="ARBA00000077"/>
    </source>
</evidence>
<evidence type="ECO:0000256" key="7">
    <source>
        <dbReference type="ARBA" id="ARBA00019179"/>
    </source>
</evidence>
<dbReference type="InterPro" id="IPR024567">
    <property type="entry name" value="RNase_HII/HIII_dom"/>
</dbReference>
<feature type="binding site" evidence="13 14">
    <location>
        <position position="7"/>
    </location>
    <ligand>
        <name>a divalent metal cation</name>
        <dbReference type="ChEBI" id="CHEBI:60240"/>
    </ligand>
</feature>
<dbReference type="GO" id="GO:0003723">
    <property type="term" value="F:RNA binding"/>
    <property type="evidence" value="ECO:0007669"/>
    <property type="project" value="UniProtKB-UniRule"/>
</dbReference>
<dbReference type="PANTHER" id="PTHR10954">
    <property type="entry name" value="RIBONUCLEASE H2 SUBUNIT A"/>
    <property type="match status" value="1"/>
</dbReference>
<dbReference type="GO" id="GO:0005737">
    <property type="term" value="C:cytoplasm"/>
    <property type="evidence" value="ECO:0007669"/>
    <property type="project" value="UniProtKB-SubCell"/>
</dbReference>
<comment type="cofactor">
    <cofactor evidence="2">
        <name>Mg(2+)</name>
        <dbReference type="ChEBI" id="CHEBI:18420"/>
    </cofactor>
</comment>
<dbReference type="CDD" id="cd07180">
    <property type="entry name" value="RNase_HII_archaea_like"/>
    <property type="match status" value="1"/>
</dbReference>
<evidence type="ECO:0000259" key="16">
    <source>
        <dbReference type="PROSITE" id="PS51975"/>
    </source>
</evidence>
<dbReference type="EC" id="3.1.26.4" evidence="6 13"/>
<protein>
    <recommendedName>
        <fullName evidence="7 13">Ribonuclease HII</fullName>
        <shortName evidence="13">RNase HII</shortName>
        <ecNumber evidence="6 13">3.1.26.4</ecNumber>
    </recommendedName>
</protein>
<dbReference type="PaxDb" id="589924-Ferp_1631"/>
<evidence type="ECO:0000256" key="5">
    <source>
        <dbReference type="ARBA" id="ARBA00007383"/>
    </source>
</evidence>
<dbReference type="Pfam" id="PF01351">
    <property type="entry name" value="RNase_HII"/>
    <property type="match status" value="1"/>
</dbReference>
<dbReference type="RefSeq" id="WP_012966119.1">
    <property type="nucleotide sequence ID" value="NC_013849.1"/>
</dbReference>
<dbReference type="NCBIfam" id="TIGR00729">
    <property type="entry name" value="ribonuclease HII"/>
    <property type="match status" value="1"/>
</dbReference>
<dbReference type="GO" id="GO:0030145">
    <property type="term" value="F:manganese ion binding"/>
    <property type="evidence" value="ECO:0007669"/>
    <property type="project" value="UniProtKB-UniRule"/>
</dbReference>
<feature type="binding site" evidence="13 14">
    <location>
        <position position="8"/>
    </location>
    <ligand>
        <name>a divalent metal cation</name>
        <dbReference type="ChEBI" id="CHEBI:60240"/>
    </ligand>
</feature>
<comment type="cofactor">
    <cofactor evidence="13 14">
        <name>Mn(2+)</name>
        <dbReference type="ChEBI" id="CHEBI:29035"/>
    </cofactor>
    <cofactor evidence="13 14">
        <name>Mg(2+)</name>
        <dbReference type="ChEBI" id="CHEBI:18420"/>
    </cofactor>
    <text evidence="13 14">Manganese or magnesium. Binds 1 divalent metal ion per monomer in the absence of substrate. May bind a second metal ion after substrate binding.</text>
</comment>
<name>D3RZ66_FERPA</name>
<evidence type="ECO:0000256" key="10">
    <source>
        <dbReference type="ARBA" id="ARBA00022723"/>
    </source>
</evidence>
<comment type="function">
    <text evidence="3 13 15">Endonuclease that specifically degrades the RNA of RNA-DNA hybrids.</text>
</comment>
<dbReference type="GeneID" id="8779155"/>
<keyword evidence="13" id="KW-0464">Manganese</keyword>
<dbReference type="InterPro" id="IPR020787">
    <property type="entry name" value="RNase_HII_arc"/>
</dbReference>
<dbReference type="InterPro" id="IPR012337">
    <property type="entry name" value="RNaseH-like_sf"/>
</dbReference>
<dbReference type="GO" id="GO:0004523">
    <property type="term" value="F:RNA-DNA hybrid ribonuclease activity"/>
    <property type="evidence" value="ECO:0007669"/>
    <property type="project" value="UniProtKB-UniRule"/>
</dbReference>
<dbReference type="HOGENOM" id="CLU_036532_0_4_2"/>
<dbReference type="InterPro" id="IPR036397">
    <property type="entry name" value="RNaseH_sf"/>
</dbReference>
<proteinExistence type="inferred from homology"/>
<dbReference type="Gene3D" id="3.30.420.10">
    <property type="entry name" value="Ribonuclease H-like superfamily/Ribonuclease H"/>
    <property type="match status" value="1"/>
</dbReference>
<organism evidence="17 18">
    <name type="scientific">Ferroglobus placidus (strain DSM 10642 / AEDII12DO)</name>
    <dbReference type="NCBI Taxonomy" id="589924"/>
    <lineage>
        <taxon>Archaea</taxon>
        <taxon>Methanobacteriati</taxon>
        <taxon>Methanobacteriota</taxon>
        <taxon>Archaeoglobi</taxon>
        <taxon>Archaeoglobales</taxon>
        <taxon>Archaeoglobaceae</taxon>
        <taxon>Ferroglobus</taxon>
    </lineage>
</organism>
<evidence type="ECO:0000256" key="9">
    <source>
        <dbReference type="ARBA" id="ARBA00022722"/>
    </source>
</evidence>
<dbReference type="GO" id="GO:0032299">
    <property type="term" value="C:ribonuclease H2 complex"/>
    <property type="evidence" value="ECO:0007669"/>
    <property type="project" value="TreeGrafter"/>
</dbReference>
<keyword evidence="10 13" id="KW-0479">Metal-binding</keyword>
<evidence type="ECO:0000313" key="17">
    <source>
        <dbReference type="EMBL" id="ADC65779.1"/>
    </source>
</evidence>
<reference evidence="18" key="1">
    <citation type="submission" date="2010-02" db="EMBL/GenBank/DDBJ databases">
        <title>Complete sequence of Ferroglobus placidus DSM 10642.</title>
        <authorList>
            <consortium name="US DOE Joint Genome Institute"/>
            <person name="Lucas S."/>
            <person name="Copeland A."/>
            <person name="Lapidus A."/>
            <person name="Cheng J.-F."/>
            <person name="Bruce D."/>
            <person name="Goodwin L."/>
            <person name="Pitluck S."/>
            <person name="Saunders E."/>
            <person name="Brettin T."/>
            <person name="Detter J.C."/>
            <person name="Han C."/>
            <person name="Tapia R."/>
            <person name="Larimer F."/>
            <person name="Land M."/>
            <person name="Hauser L."/>
            <person name="Kyrpides N."/>
            <person name="Ivanova N."/>
            <person name="Holmes D."/>
            <person name="Lovley D."/>
            <person name="Kyrpides N."/>
            <person name="Anderson I.J."/>
            <person name="Woyke T."/>
        </authorList>
    </citation>
    <scope>NUCLEOTIDE SEQUENCE [LARGE SCALE GENOMIC DNA]</scope>
    <source>
        <strain evidence="18">DSM 10642 / AEDII12DO</strain>
    </source>
</reference>
<evidence type="ECO:0000256" key="2">
    <source>
        <dbReference type="ARBA" id="ARBA00001946"/>
    </source>
</evidence>
<feature type="binding site" evidence="13 14">
    <location>
        <position position="104"/>
    </location>
    <ligand>
        <name>a divalent metal cation</name>
        <dbReference type="ChEBI" id="CHEBI:60240"/>
    </ligand>
</feature>
<keyword evidence="18" id="KW-1185">Reference proteome</keyword>
<dbReference type="AlphaFoldDB" id="D3RZ66"/>
<dbReference type="Proteomes" id="UP000002613">
    <property type="component" value="Chromosome"/>
</dbReference>
<keyword evidence="8 13" id="KW-0963">Cytoplasm</keyword>
<accession>D3RZ66</accession>
<keyword evidence="12 13" id="KW-0378">Hydrolase</keyword>
<dbReference type="PANTHER" id="PTHR10954:SF23">
    <property type="entry name" value="RIBONUCLEASE"/>
    <property type="match status" value="1"/>
</dbReference>
<gene>
    <name evidence="13" type="primary">rnhB</name>
    <name evidence="17" type="ordered locus">Ferp_1631</name>
</gene>
<dbReference type="GO" id="GO:0043137">
    <property type="term" value="P:DNA replication, removal of RNA primer"/>
    <property type="evidence" value="ECO:0007669"/>
    <property type="project" value="TreeGrafter"/>
</dbReference>
<dbReference type="HAMAP" id="MF_00052_A">
    <property type="entry name" value="RNase_HII_A"/>
    <property type="match status" value="1"/>
</dbReference>
<dbReference type="GO" id="GO:0006298">
    <property type="term" value="P:mismatch repair"/>
    <property type="evidence" value="ECO:0007669"/>
    <property type="project" value="TreeGrafter"/>
</dbReference>
<comment type="catalytic activity">
    <reaction evidence="1 13 14 15">
        <text>Endonucleolytic cleavage to 5'-phosphomonoester.</text>
        <dbReference type="EC" id="3.1.26.4"/>
    </reaction>
</comment>
<evidence type="ECO:0000313" key="18">
    <source>
        <dbReference type="Proteomes" id="UP000002613"/>
    </source>
</evidence>
<evidence type="ECO:0000256" key="3">
    <source>
        <dbReference type="ARBA" id="ARBA00004065"/>
    </source>
</evidence>
<comment type="subcellular location">
    <subcellularLocation>
        <location evidence="4 13">Cytoplasm</location>
    </subcellularLocation>
</comment>
<keyword evidence="9 13" id="KW-0540">Nuclease</keyword>
<comment type="similarity">
    <text evidence="5 13 15">Belongs to the RNase HII family.</text>
</comment>
<dbReference type="InterPro" id="IPR023160">
    <property type="entry name" value="RNase_HII_hlx-loop-hlx_cap_dom"/>
</dbReference>
<dbReference type="SUPFAM" id="SSF53098">
    <property type="entry name" value="Ribonuclease H-like"/>
    <property type="match status" value="1"/>
</dbReference>
<dbReference type="OrthoDB" id="33866at2157"/>
<evidence type="ECO:0000256" key="14">
    <source>
        <dbReference type="PROSITE-ProRule" id="PRU01319"/>
    </source>
</evidence>
<dbReference type="InterPro" id="IPR001352">
    <property type="entry name" value="RNase_HII/HIII"/>
</dbReference>
<dbReference type="PROSITE" id="PS51975">
    <property type="entry name" value="RNASE_H_2"/>
    <property type="match status" value="1"/>
</dbReference>
<sequence length="211" mass="24076">MKIAGIDEAGKGPVIGPLVVCGVSCEEKDVEALKKLGVKDSKRLSPEKRKELAEKLKEIVEHETIVISPEELNSKMEKTTINEILKEACVEIISKLNPDVVFVDSFDVKPERLEEELKRLTGKKVVAMHEGEREVVVAAASIIAKCLRDEIIEELKREYGDFGSGYASDEKTRRWLEEQIKRGKIPEIVRKRWKTVENLRKKFGQKKLFEF</sequence>
<dbReference type="KEGG" id="fpl:Ferp_1631"/>
<dbReference type="eggNOG" id="arCOG04121">
    <property type="taxonomic scope" value="Archaea"/>
</dbReference>
<evidence type="ECO:0000256" key="8">
    <source>
        <dbReference type="ARBA" id="ARBA00022490"/>
    </source>
</evidence>
<dbReference type="InterPro" id="IPR004649">
    <property type="entry name" value="RNase_H2_suA"/>
</dbReference>
<keyword evidence="11 13" id="KW-0255">Endonuclease</keyword>
<evidence type="ECO:0000256" key="15">
    <source>
        <dbReference type="RuleBase" id="RU003515"/>
    </source>
</evidence>